<comment type="cofactor">
    <cofactor evidence="1">
        <name>[4Fe-4S] cluster</name>
        <dbReference type="ChEBI" id="CHEBI:49883"/>
    </cofactor>
</comment>
<name>A0A813M3Z8_9BILA</name>
<dbReference type="SFLD" id="SFLDS00029">
    <property type="entry name" value="Radical_SAM"/>
    <property type="match status" value="1"/>
</dbReference>
<dbReference type="Gene3D" id="3.20.20.70">
    <property type="entry name" value="Aldolase class I"/>
    <property type="match status" value="1"/>
</dbReference>
<dbReference type="EMBL" id="CAJNOC010000019">
    <property type="protein sequence ID" value="CAF0706666.1"/>
    <property type="molecule type" value="Genomic_DNA"/>
</dbReference>
<evidence type="ECO:0000313" key="11">
    <source>
        <dbReference type="Proteomes" id="UP000663879"/>
    </source>
</evidence>
<keyword evidence="8" id="KW-0812">Transmembrane</keyword>
<dbReference type="InterPro" id="IPR051196">
    <property type="entry name" value="RSAD2/Viperin_antiviral"/>
</dbReference>
<dbReference type="PROSITE" id="PS51918">
    <property type="entry name" value="RADICAL_SAM"/>
    <property type="match status" value="1"/>
</dbReference>
<dbReference type="PANTHER" id="PTHR21339">
    <property type="entry name" value="RADICAL S-ADENOSYL METHIONINE DOMAIN-CONTAINING PROTEIN 2"/>
    <property type="match status" value="1"/>
</dbReference>
<dbReference type="GO" id="GO:0051539">
    <property type="term" value="F:4 iron, 4 sulfur cluster binding"/>
    <property type="evidence" value="ECO:0007669"/>
    <property type="project" value="UniProtKB-KW"/>
</dbReference>
<keyword evidence="4" id="KW-0479">Metal-binding</keyword>
<dbReference type="AlphaFoldDB" id="A0A813M3Z8"/>
<dbReference type="GO" id="GO:0051607">
    <property type="term" value="P:defense response to virus"/>
    <property type="evidence" value="ECO:0007669"/>
    <property type="project" value="UniProtKB-KW"/>
</dbReference>
<feature type="domain" description="Radical SAM core" evidence="9">
    <location>
        <begin position="31"/>
        <end position="248"/>
    </location>
</feature>
<keyword evidence="8" id="KW-1133">Transmembrane helix</keyword>
<dbReference type="GO" id="GO:0046872">
    <property type="term" value="F:metal ion binding"/>
    <property type="evidence" value="ECO:0007669"/>
    <property type="project" value="UniProtKB-KW"/>
</dbReference>
<dbReference type="OrthoDB" id="549750at2759"/>
<keyword evidence="2" id="KW-0004">4Fe-4S</keyword>
<evidence type="ECO:0000256" key="4">
    <source>
        <dbReference type="ARBA" id="ARBA00022723"/>
    </source>
</evidence>
<evidence type="ECO:0000256" key="5">
    <source>
        <dbReference type="ARBA" id="ARBA00023004"/>
    </source>
</evidence>
<dbReference type="PANTHER" id="PTHR21339:SF0">
    <property type="entry name" value="S-ADENOSYLMETHIONINE-DEPENDENT NUCLEOTIDE DEHYDRATASE RSAD2"/>
    <property type="match status" value="1"/>
</dbReference>
<dbReference type="InterPro" id="IPR013785">
    <property type="entry name" value="Aldolase_TIM"/>
</dbReference>
<dbReference type="NCBIfam" id="NF038283">
    <property type="entry name" value="viperin_w_prok"/>
    <property type="match status" value="1"/>
</dbReference>
<dbReference type="SFLD" id="SFLDG01088">
    <property type="entry name" value="antiviral_proteins"/>
    <property type="match status" value="1"/>
</dbReference>
<dbReference type="SFLD" id="SFLDG01067">
    <property type="entry name" value="SPASM/twitch_domain_containing"/>
    <property type="match status" value="1"/>
</dbReference>
<comment type="caution">
    <text evidence="10">The sequence shown here is derived from an EMBL/GenBank/DDBJ whole genome shotgun (WGS) entry which is preliminary data.</text>
</comment>
<keyword evidence="6" id="KW-0411">Iron-sulfur</keyword>
<evidence type="ECO:0000259" key="9">
    <source>
        <dbReference type="PROSITE" id="PS51918"/>
    </source>
</evidence>
<keyword evidence="11" id="KW-1185">Reference proteome</keyword>
<dbReference type="Pfam" id="PF04055">
    <property type="entry name" value="Radical_SAM"/>
    <property type="match status" value="1"/>
</dbReference>
<evidence type="ECO:0000256" key="3">
    <source>
        <dbReference type="ARBA" id="ARBA00022691"/>
    </source>
</evidence>
<keyword evidence="3" id="KW-0949">S-adenosyl-L-methionine</keyword>
<dbReference type="SMART" id="SM00729">
    <property type="entry name" value="Elp3"/>
    <property type="match status" value="1"/>
</dbReference>
<dbReference type="Proteomes" id="UP000663879">
    <property type="component" value="Unassembled WGS sequence"/>
</dbReference>
<dbReference type="GO" id="GO:0003824">
    <property type="term" value="F:catalytic activity"/>
    <property type="evidence" value="ECO:0007669"/>
    <property type="project" value="InterPro"/>
</dbReference>
<dbReference type="InterPro" id="IPR006638">
    <property type="entry name" value="Elp3/MiaA/NifB-like_rSAM"/>
</dbReference>
<dbReference type="CDD" id="cd01335">
    <property type="entry name" value="Radical_SAM"/>
    <property type="match status" value="1"/>
</dbReference>
<keyword evidence="7" id="KW-0051">Antiviral defense</keyword>
<evidence type="ECO:0000256" key="6">
    <source>
        <dbReference type="ARBA" id="ARBA00023014"/>
    </source>
</evidence>
<feature type="transmembrane region" description="Helical" evidence="8">
    <location>
        <begin position="6"/>
        <end position="24"/>
    </location>
</feature>
<evidence type="ECO:0000256" key="8">
    <source>
        <dbReference type="SAM" id="Phobius"/>
    </source>
</evidence>
<proteinExistence type="predicted"/>
<protein>
    <recommendedName>
        <fullName evidence="9">Radical SAM core domain-containing protein</fullName>
    </recommendedName>
</protein>
<dbReference type="InterPro" id="IPR058240">
    <property type="entry name" value="rSAM_sf"/>
</dbReference>
<organism evidence="10 11">
    <name type="scientific">Brachionus calyciflorus</name>
    <dbReference type="NCBI Taxonomy" id="104777"/>
    <lineage>
        <taxon>Eukaryota</taxon>
        <taxon>Metazoa</taxon>
        <taxon>Spiralia</taxon>
        <taxon>Gnathifera</taxon>
        <taxon>Rotifera</taxon>
        <taxon>Eurotatoria</taxon>
        <taxon>Monogononta</taxon>
        <taxon>Pseudotrocha</taxon>
        <taxon>Ploima</taxon>
        <taxon>Brachionidae</taxon>
        <taxon>Brachionus</taxon>
    </lineage>
</organism>
<gene>
    <name evidence="10" type="ORF">OXX778_LOCUS399</name>
</gene>
<accession>A0A813M3Z8</accession>
<evidence type="ECO:0000256" key="2">
    <source>
        <dbReference type="ARBA" id="ARBA00022485"/>
    </source>
</evidence>
<keyword evidence="8" id="KW-0472">Membrane</keyword>
<dbReference type="SFLD" id="SFLDF00318">
    <property type="entry name" value="Viperin"/>
    <property type="match status" value="1"/>
</dbReference>
<evidence type="ECO:0000256" key="7">
    <source>
        <dbReference type="ARBA" id="ARBA00023118"/>
    </source>
</evidence>
<reference evidence="10" key="1">
    <citation type="submission" date="2021-02" db="EMBL/GenBank/DDBJ databases">
        <authorList>
            <person name="Nowell W R."/>
        </authorList>
    </citation>
    <scope>NUCLEOTIDE SEQUENCE</scope>
    <source>
        <strain evidence="10">Ploen Becks lab</strain>
    </source>
</reference>
<dbReference type="InterPro" id="IPR007197">
    <property type="entry name" value="rSAM"/>
</dbReference>
<sequence>MFQQNLIFPLLALATSTSLIVFFLRKKSNKSSSPISVNYHFSRRCNYKCGFCFHTSKNSNMLSLEQAKIGLQKLKNSGMRKINFAGGEPFLYPKFLAELIKYCKIDLQIESVSIISNGSLIKESWLEKNADYIDILGISCDSFKEDVNVKIGRGDGRQISNIFKIRELCFKFNIKFKLNTVVCKYNYMEDMNEFIERLQPFRWKCFQCLIVKTENDGNKNSLRNAEDFLISTEKYMEFIERHKDQKSLIIESNSIMKSSYLILDEFMRFLDKGNDNEYVISESILDVDVDKALSQIKWDLDSFKLREGEYDWSSHDDSFINSSIESCSSQDKSLEW</sequence>
<dbReference type="SUPFAM" id="SSF102114">
    <property type="entry name" value="Radical SAM enzymes"/>
    <property type="match status" value="1"/>
</dbReference>
<evidence type="ECO:0000313" key="10">
    <source>
        <dbReference type="EMBL" id="CAF0706666.1"/>
    </source>
</evidence>
<keyword evidence="5" id="KW-0408">Iron</keyword>
<evidence type="ECO:0000256" key="1">
    <source>
        <dbReference type="ARBA" id="ARBA00001966"/>
    </source>
</evidence>